<organism evidence="3">
    <name type="scientific">Selaginella moellendorffii</name>
    <name type="common">Spikemoss</name>
    <dbReference type="NCBI Taxonomy" id="88036"/>
    <lineage>
        <taxon>Eukaryota</taxon>
        <taxon>Viridiplantae</taxon>
        <taxon>Streptophyta</taxon>
        <taxon>Embryophyta</taxon>
        <taxon>Tracheophyta</taxon>
        <taxon>Lycopodiopsida</taxon>
        <taxon>Selaginellales</taxon>
        <taxon>Selaginellaceae</taxon>
        <taxon>Selaginella</taxon>
    </lineage>
</organism>
<evidence type="ECO:0000256" key="1">
    <source>
        <dbReference type="SAM" id="MobiDB-lite"/>
    </source>
</evidence>
<evidence type="ECO:0000313" key="3">
    <source>
        <dbReference type="Proteomes" id="UP000001514"/>
    </source>
</evidence>
<dbReference type="OrthoDB" id="2143914at2759"/>
<dbReference type="HOGENOM" id="CLU_1051295_0_0_1"/>
<dbReference type="Proteomes" id="UP000001514">
    <property type="component" value="Unassembled WGS sequence"/>
</dbReference>
<protein>
    <submittedName>
        <fullName evidence="2">Uncharacterized protein</fullName>
    </submittedName>
</protein>
<reference evidence="2 3" key="1">
    <citation type="journal article" date="2011" name="Science">
        <title>The Selaginella genome identifies genetic changes associated with the evolution of vascular plants.</title>
        <authorList>
            <person name="Banks J.A."/>
            <person name="Nishiyama T."/>
            <person name="Hasebe M."/>
            <person name="Bowman J.L."/>
            <person name="Gribskov M."/>
            <person name="dePamphilis C."/>
            <person name="Albert V.A."/>
            <person name="Aono N."/>
            <person name="Aoyama T."/>
            <person name="Ambrose B.A."/>
            <person name="Ashton N.W."/>
            <person name="Axtell M.J."/>
            <person name="Barker E."/>
            <person name="Barker M.S."/>
            <person name="Bennetzen J.L."/>
            <person name="Bonawitz N.D."/>
            <person name="Chapple C."/>
            <person name="Cheng C."/>
            <person name="Correa L.G."/>
            <person name="Dacre M."/>
            <person name="DeBarry J."/>
            <person name="Dreyer I."/>
            <person name="Elias M."/>
            <person name="Engstrom E.M."/>
            <person name="Estelle M."/>
            <person name="Feng L."/>
            <person name="Finet C."/>
            <person name="Floyd S.K."/>
            <person name="Frommer W.B."/>
            <person name="Fujita T."/>
            <person name="Gramzow L."/>
            <person name="Gutensohn M."/>
            <person name="Harholt J."/>
            <person name="Hattori M."/>
            <person name="Heyl A."/>
            <person name="Hirai T."/>
            <person name="Hiwatashi Y."/>
            <person name="Ishikawa M."/>
            <person name="Iwata M."/>
            <person name="Karol K.G."/>
            <person name="Koehler B."/>
            <person name="Kolukisaoglu U."/>
            <person name="Kubo M."/>
            <person name="Kurata T."/>
            <person name="Lalonde S."/>
            <person name="Li K."/>
            <person name="Li Y."/>
            <person name="Litt A."/>
            <person name="Lyons E."/>
            <person name="Manning G."/>
            <person name="Maruyama T."/>
            <person name="Michael T.P."/>
            <person name="Mikami K."/>
            <person name="Miyazaki S."/>
            <person name="Morinaga S."/>
            <person name="Murata T."/>
            <person name="Mueller-Roeber B."/>
            <person name="Nelson D.R."/>
            <person name="Obara M."/>
            <person name="Oguri Y."/>
            <person name="Olmstead R.G."/>
            <person name="Onodera N."/>
            <person name="Petersen B.L."/>
            <person name="Pils B."/>
            <person name="Prigge M."/>
            <person name="Rensing S.A."/>
            <person name="Riano-Pachon D.M."/>
            <person name="Roberts A.W."/>
            <person name="Sato Y."/>
            <person name="Scheller H.V."/>
            <person name="Schulz B."/>
            <person name="Schulz C."/>
            <person name="Shakirov E.V."/>
            <person name="Shibagaki N."/>
            <person name="Shinohara N."/>
            <person name="Shippen D.E."/>
            <person name="Soerensen I."/>
            <person name="Sotooka R."/>
            <person name="Sugimoto N."/>
            <person name="Sugita M."/>
            <person name="Sumikawa N."/>
            <person name="Tanurdzic M."/>
            <person name="Theissen G."/>
            <person name="Ulvskov P."/>
            <person name="Wakazuki S."/>
            <person name="Weng J.K."/>
            <person name="Willats W.W."/>
            <person name="Wipf D."/>
            <person name="Wolf P.G."/>
            <person name="Yang L."/>
            <person name="Zimmer A.D."/>
            <person name="Zhu Q."/>
            <person name="Mitros T."/>
            <person name="Hellsten U."/>
            <person name="Loque D."/>
            <person name="Otillar R."/>
            <person name="Salamov A."/>
            <person name="Schmutz J."/>
            <person name="Shapiro H."/>
            <person name="Lindquist E."/>
            <person name="Lucas S."/>
            <person name="Rokhsar D."/>
            <person name="Grigoriev I.V."/>
        </authorList>
    </citation>
    <scope>NUCLEOTIDE SEQUENCE [LARGE SCALE GENOMIC DNA]</scope>
</reference>
<dbReference type="InParanoid" id="D8RI35"/>
<sequence>MGIDPVTHKAAAAARIGMGIMEHCLLDHHHATLFSKPASFLFSSHLSAANSTSSSTSSANSSSHMAQWEIARQEAEARLARDYIRLAQQQQQSQGQSDDHELHQHLWTMPALDHGNSSPSSQLQSSDLASQLQFQLQLQQFHHNHASPTSTLWSPEGSASPPSSTTTLFAPDQSVDSSGFFCWNHAPKREVEGSDEILAGMGGILPGLSSVVSPASGLGEVFDPLTDCELQDHKQETLAVLEWPDAGPSHSKDYWSNVLKLVGSS</sequence>
<keyword evidence="3" id="KW-1185">Reference proteome</keyword>
<feature type="region of interest" description="Disordered" evidence="1">
    <location>
        <begin position="145"/>
        <end position="170"/>
    </location>
</feature>
<dbReference type="KEGG" id="smo:SELMODRAFT_411485"/>
<name>D8RI35_SELML</name>
<gene>
    <name evidence="2" type="ORF">SELMODRAFT_411485</name>
</gene>
<accession>D8RI35</accession>
<proteinExistence type="predicted"/>
<dbReference type="AlphaFoldDB" id="D8RI35"/>
<dbReference type="Gramene" id="EFJ28024">
    <property type="protein sequence ID" value="EFJ28024"/>
    <property type="gene ID" value="SELMODRAFT_411485"/>
</dbReference>
<dbReference type="EMBL" id="GL377580">
    <property type="protein sequence ID" value="EFJ28024.1"/>
    <property type="molecule type" value="Genomic_DNA"/>
</dbReference>
<evidence type="ECO:0000313" key="2">
    <source>
        <dbReference type="EMBL" id="EFJ28024.1"/>
    </source>
</evidence>